<dbReference type="GO" id="GO:0003723">
    <property type="term" value="F:RNA binding"/>
    <property type="evidence" value="ECO:0007669"/>
    <property type="project" value="UniProtKB-KW"/>
</dbReference>
<name>Q016A8_OSTTA</name>
<dbReference type="Pfam" id="PF01479">
    <property type="entry name" value="S4"/>
    <property type="match status" value="1"/>
</dbReference>
<dbReference type="InterPro" id="IPR036986">
    <property type="entry name" value="S4_RNA-bd_sf"/>
</dbReference>
<feature type="domain" description="RNA-binding S4" evidence="5">
    <location>
        <begin position="143"/>
        <end position="205"/>
    </location>
</feature>
<dbReference type="EMBL" id="CAID01000006">
    <property type="protein sequence ID" value="CAL53753.1"/>
    <property type="molecule type" value="Genomic_DNA"/>
</dbReference>
<reference evidence="7" key="1">
    <citation type="journal article" date="2006" name="Proc. Natl. Acad. Sci. U.S.A.">
        <title>Genome analysis of the smallest free-living eukaryote Ostreococcus tauri unveils many unique features.</title>
        <authorList>
            <person name="Derelle E."/>
            <person name="Ferraz C."/>
            <person name="Rombauts S."/>
            <person name="Rouze P."/>
            <person name="Worden A.Z."/>
            <person name="Robbens S."/>
            <person name="Partensky F."/>
            <person name="Degroeve S."/>
            <person name="Echeynie S."/>
            <person name="Cooke R."/>
            <person name="Saeys Y."/>
            <person name="Wuyts J."/>
            <person name="Jabbari K."/>
            <person name="Bowler C."/>
            <person name="Panaud O."/>
            <person name="Piegu B."/>
            <person name="Ball S.G."/>
            <person name="Ral J.-P."/>
            <person name="Bouget F.-Y."/>
            <person name="Piganeau G."/>
            <person name="De Baets B."/>
            <person name="Picard A."/>
            <person name="Delseny M."/>
            <person name="Demaille J."/>
            <person name="Van de Peer Y."/>
            <person name="Moreau H."/>
        </authorList>
    </citation>
    <scope>NUCLEOTIDE SEQUENCE [LARGE SCALE GENOMIC DNA]</scope>
    <source>
        <strain evidence="7">OTTH 0595 / CCAP 157/2 / RCC745</strain>
    </source>
</reference>
<evidence type="ECO:0000256" key="2">
    <source>
        <dbReference type="ARBA" id="ARBA00023235"/>
    </source>
</evidence>
<dbReference type="OMA" id="NDGHWAN"/>
<dbReference type="SMART" id="SM00363">
    <property type="entry name" value="S4"/>
    <property type="match status" value="1"/>
</dbReference>
<dbReference type="Proteomes" id="UP000009170">
    <property type="component" value="Unassembled WGS sequence"/>
</dbReference>
<dbReference type="SUPFAM" id="SSF55120">
    <property type="entry name" value="Pseudouridine synthase"/>
    <property type="match status" value="1"/>
</dbReference>
<keyword evidence="3" id="KW-0694">RNA-binding</keyword>
<evidence type="ECO:0000256" key="4">
    <source>
        <dbReference type="SAM" id="MobiDB-lite"/>
    </source>
</evidence>
<dbReference type="KEGG" id="ota:OT_ostta06g04610"/>
<evidence type="ECO:0000259" key="5">
    <source>
        <dbReference type="SMART" id="SM00363"/>
    </source>
</evidence>
<dbReference type="GO" id="GO:0006364">
    <property type="term" value="P:rRNA processing"/>
    <property type="evidence" value="ECO:0007669"/>
    <property type="project" value="UniProtKB-ARBA"/>
</dbReference>
<evidence type="ECO:0000256" key="3">
    <source>
        <dbReference type="PROSITE-ProRule" id="PRU00182"/>
    </source>
</evidence>
<sequence length="405" mass="42773">MTAVVTTTRVGFSVVVARSARARASHPSSSAARAVTLAAARFGSKATAAASARACGGRITGTIGRAASSSSRDASTSAGRGVGASSSSDGEDGFAGFLPNSPSAPPTPKRPQPGKGKRTPQLRFDGDTYKTPAARRRERDEGERLNKALASLGVASRRGADDLIFGGRVKVNGTTITAPQTKVNLNTDVVMVDGKVVEGGVSFVKEHTYFMLNKPKGFVCSARPGSESGKTVLDLFEQWREEFRSEYPGKLPPRLFTVGRLDVATTGLLLVTTDGDWSQRVSHPSSEVVKQYVVTANAKPTRAQIVAMSKGTEVDGAHVVPVRVEVAGADGGPKNRIIVEVVDGRNREVRVLCESAGVEVKNLKRTRVGGLRMPKELPLGKYVRLKPAQIAHVLDKGLAINGGTF</sequence>
<protein>
    <submittedName>
        <fullName evidence="6">Pseudouridine synthase, RsuA/RluB/E/F, conserved site</fullName>
    </submittedName>
</protein>
<feature type="compositionally biased region" description="Pro residues" evidence="4">
    <location>
        <begin position="102"/>
        <end position="111"/>
    </location>
</feature>
<dbReference type="PANTHER" id="PTHR47683">
    <property type="entry name" value="PSEUDOURIDINE SYNTHASE FAMILY PROTEIN-RELATED"/>
    <property type="match status" value="1"/>
</dbReference>
<dbReference type="GeneID" id="9835335"/>
<dbReference type="InterPro" id="IPR042092">
    <property type="entry name" value="PsdUridine_s_RsuA/RluB/E/F_cat"/>
</dbReference>
<evidence type="ECO:0000313" key="7">
    <source>
        <dbReference type="Proteomes" id="UP000009170"/>
    </source>
</evidence>
<reference evidence="6 7" key="2">
    <citation type="journal article" date="2014" name="BMC Genomics">
        <title>An improved genome of the model marine alga Ostreococcus tauri unfolds by assessing Illumina de novo assemblies.</title>
        <authorList>
            <person name="Blanc-Mathieu R."/>
            <person name="Verhelst B."/>
            <person name="Derelle E."/>
            <person name="Rombauts S."/>
            <person name="Bouget F.Y."/>
            <person name="Carre I."/>
            <person name="Chateau A."/>
            <person name="Eyre-Walker A."/>
            <person name="Grimsley N."/>
            <person name="Moreau H."/>
            <person name="Piegu B."/>
            <person name="Rivals E."/>
            <person name="Schackwitz W."/>
            <person name="Van de Peer Y."/>
            <person name="Piganeau G."/>
        </authorList>
    </citation>
    <scope>NUCLEOTIDE SEQUENCE [LARGE SCALE GENOMIC DNA]</scope>
    <source>
        <strain evidence="7">OTTH 0595 / CCAP 157/2 / RCC745</strain>
    </source>
</reference>
<keyword evidence="7" id="KW-1185">Reference proteome</keyword>
<proteinExistence type="inferred from homology"/>
<dbReference type="RefSeq" id="XP_003080105.1">
    <property type="nucleotide sequence ID" value="XM_003080057.1"/>
</dbReference>
<dbReference type="Gene3D" id="3.10.290.10">
    <property type="entry name" value="RNA-binding S4 domain"/>
    <property type="match status" value="1"/>
</dbReference>
<comment type="similarity">
    <text evidence="1">Belongs to the pseudouridine synthase RsuA family.</text>
</comment>
<dbReference type="GO" id="GO:0001522">
    <property type="term" value="P:pseudouridine synthesis"/>
    <property type="evidence" value="ECO:0007669"/>
    <property type="project" value="InterPro"/>
</dbReference>
<feature type="region of interest" description="Disordered" evidence="4">
    <location>
        <begin position="62"/>
        <end position="142"/>
    </location>
</feature>
<dbReference type="InterPro" id="IPR006145">
    <property type="entry name" value="PsdUridine_synth_RsuA/RluA"/>
</dbReference>
<feature type="compositionally biased region" description="Low complexity" evidence="4">
    <location>
        <begin position="64"/>
        <end position="88"/>
    </location>
</feature>
<dbReference type="AlphaFoldDB" id="Q016A8"/>
<dbReference type="FunCoup" id="Q016A8">
    <property type="interactions" value="234"/>
</dbReference>
<evidence type="ECO:0000313" key="6">
    <source>
        <dbReference type="EMBL" id="CAL53753.1"/>
    </source>
</evidence>
<dbReference type="PANTHER" id="PTHR47683:SF2">
    <property type="entry name" value="RNA-BINDING S4 DOMAIN-CONTAINING PROTEIN"/>
    <property type="match status" value="1"/>
</dbReference>
<dbReference type="InterPro" id="IPR018496">
    <property type="entry name" value="PsdUridine_synth_RsuA/RluB_CS"/>
</dbReference>
<comment type="caution">
    <text evidence="6">The sequence shown here is derived from an EMBL/GenBank/DDBJ whole genome shotgun (WGS) entry which is preliminary data.</text>
</comment>
<dbReference type="SUPFAM" id="SSF55174">
    <property type="entry name" value="Alpha-L RNA-binding motif"/>
    <property type="match status" value="1"/>
</dbReference>
<dbReference type="InterPro" id="IPR020103">
    <property type="entry name" value="PsdUridine_synth_cat_dom_sf"/>
</dbReference>
<dbReference type="GO" id="GO:0009982">
    <property type="term" value="F:pseudouridine synthase activity"/>
    <property type="evidence" value="ECO:0007669"/>
    <property type="project" value="InterPro"/>
</dbReference>
<dbReference type="FunFam" id="3.10.290.10:FF:000003">
    <property type="entry name" value="Pseudouridine synthase"/>
    <property type="match status" value="1"/>
</dbReference>
<accession>Q016A8</accession>
<dbReference type="InterPro" id="IPR020094">
    <property type="entry name" value="TruA/RsuA/RluB/E/F_N"/>
</dbReference>
<dbReference type="Gene3D" id="3.30.70.1560">
    <property type="entry name" value="Alpha-L RNA-binding motif"/>
    <property type="match status" value="1"/>
</dbReference>
<dbReference type="PROSITE" id="PS50889">
    <property type="entry name" value="S4"/>
    <property type="match status" value="1"/>
</dbReference>
<dbReference type="CDD" id="cd00165">
    <property type="entry name" value="S4"/>
    <property type="match status" value="1"/>
</dbReference>
<dbReference type="Pfam" id="PF00849">
    <property type="entry name" value="PseudoU_synth_2"/>
    <property type="match status" value="1"/>
</dbReference>
<gene>
    <name evidence="6" type="ORF">OT_ostta06g04610</name>
</gene>
<dbReference type="InterPro" id="IPR002942">
    <property type="entry name" value="S4_RNA-bd"/>
</dbReference>
<dbReference type="Gene3D" id="3.30.70.580">
    <property type="entry name" value="Pseudouridine synthase I, catalytic domain, N-terminal subdomain"/>
    <property type="match status" value="1"/>
</dbReference>
<dbReference type="PROSITE" id="PS01149">
    <property type="entry name" value="PSI_RSU"/>
    <property type="match status" value="1"/>
</dbReference>
<keyword evidence="2" id="KW-0413">Isomerase</keyword>
<dbReference type="InterPro" id="IPR050343">
    <property type="entry name" value="RsuA_PseudoU_synthase"/>
</dbReference>
<dbReference type="OrthoDB" id="440619at2759"/>
<organism evidence="6 7">
    <name type="scientific">Ostreococcus tauri</name>
    <name type="common">Marine green alga</name>
    <dbReference type="NCBI Taxonomy" id="70448"/>
    <lineage>
        <taxon>Eukaryota</taxon>
        <taxon>Viridiplantae</taxon>
        <taxon>Chlorophyta</taxon>
        <taxon>Mamiellophyceae</taxon>
        <taxon>Mamiellales</taxon>
        <taxon>Bathycoccaceae</taxon>
        <taxon>Ostreococcus</taxon>
    </lineage>
</organism>
<evidence type="ECO:0000256" key="1">
    <source>
        <dbReference type="ARBA" id="ARBA00008348"/>
    </source>
</evidence>
<dbReference type="InParanoid" id="Q016A8"/>